<proteinExistence type="inferred from homology"/>
<dbReference type="PANTHER" id="PTHR21581:SF33">
    <property type="entry name" value="D-ALANYL-D-ALANINE CARBOXYPEPTIDASE DACB"/>
    <property type="match status" value="1"/>
</dbReference>
<dbReference type="SUPFAM" id="SSF56601">
    <property type="entry name" value="beta-lactamase/transpeptidase-like"/>
    <property type="match status" value="1"/>
</dbReference>
<feature type="active site" evidence="7">
    <location>
        <position position="131"/>
    </location>
</feature>
<evidence type="ECO:0000256" key="11">
    <source>
        <dbReference type="SAM" id="Phobius"/>
    </source>
</evidence>
<evidence type="ECO:0000256" key="8">
    <source>
        <dbReference type="PIRSR" id="PIRSR618044-2"/>
    </source>
</evidence>
<feature type="chain" id="PRO_5038658106" evidence="12">
    <location>
        <begin position="26"/>
        <end position="540"/>
    </location>
</feature>
<dbReference type="GO" id="GO:0006508">
    <property type="term" value="P:proteolysis"/>
    <property type="evidence" value="ECO:0007669"/>
    <property type="project" value="InterPro"/>
</dbReference>
<dbReference type="InterPro" id="IPR001967">
    <property type="entry name" value="Peptidase_S11_N"/>
</dbReference>
<keyword evidence="2 12" id="KW-0732">Signal</keyword>
<dbReference type="Gene3D" id="3.40.710.10">
    <property type="entry name" value="DD-peptidase/beta-lactamase superfamily"/>
    <property type="match status" value="1"/>
</dbReference>
<dbReference type="GO" id="GO:0009252">
    <property type="term" value="P:peptidoglycan biosynthetic process"/>
    <property type="evidence" value="ECO:0007669"/>
    <property type="project" value="UniProtKB-KW"/>
</dbReference>
<evidence type="ECO:0000313" key="15">
    <source>
        <dbReference type="Proteomes" id="UP000824072"/>
    </source>
</evidence>
<feature type="active site" description="Proton acceptor" evidence="7">
    <location>
        <position position="76"/>
    </location>
</feature>
<dbReference type="InterPro" id="IPR018044">
    <property type="entry name" value="Peptidase_S11"/>
</dbReference>
<evidence type="ECO:0000256" key="9">
    <source>
        <dbReference type="RuleBase" id="RU004016"/>
    </source>
</evidence>
<evidence type="ECO:0000256" key="1">
    <source>
        <dbReference type="ARBA" id="ARBA00007164"/>
    </source>
</evidence>
<comment type="similarity">
    <text evidence="1 9">Belongs to the peptidase S11 family.</text>
</comment>
<evidence type="ECO:0000256" key="5">
    <source>
        <dbReference type="ARBA" id="ARBA00022984"/>
    </source>
</evidence>
<reference evidence="14" key="2">
    <citation type="journal article" date="2021" name="PeerJ">
        <title>Extensive microbial diversity within the chicken gut microbiome revealed by metagenomics and culture.</title>
        <authorList>
            <person name="Gilroy R."/>
            <person name="Ravi A."/>
            <person name="Getino M."/>
            <person name="Pursley I."/>
            <person name="Horton D.L."/>
            <person name="Alikhan N.F."/>
            <person name="Baker D."/>
            <person name="Gharbi K."/>
            <person name="Hall N."/>
            <person name="Watson M."/>
            <person name="Adriaenssens E.M."/>
            <person name="Foster-Nyarko E."/>
            <person name="Jarju S."/>
            <person name="Secka A."/>
            <person name="Antonio M."/>
            <person name="Oren A."/>
            <person name="Chaudhuri R.R."/>
            <person name="La Ragione R."/>
            <person name="Hildebrand F."/>
            <person name="Pallen M.J."/>
        </authorList>
    </citation>
    <scope>NUCLEOTIDE SEQUENCE</scope>
    <source>
        <strain evidence="14">ChiHcec3-11533</strain>
    </source>
</reference>
<keyword evidence="3" id="KW-0378">Hydrolase</keyword>
<feature type="binding site" evidence="8">
    <location>
        <position position="243"/>
    </location>
    <ligand>
        <name>substrate</name>
    </ligand>
</feature>
<dbReference type="PRINTS" id="PR00725">
    <property type="entry name" value="DADACBPTASE1"/>
</dbReference>
<keyword evidence="4" id="KW-0133">Cell shape</keyword>
<dbReference type="InterPro" id="IPR012338">
    <property type="entry name" value="Beta-lactam/transpept-like"/>
</dbReference>
<evidence type="ECO:0000256" key="6">
    <source>
        <dbReference type="ARBA" id="ARBA00023316"/>
    </source>
</evidence>
<feature type="compositionally biased region" description="Low complexity" evidence="10">
    <location>
        <begin position="492"/>
        <end position="509"/>
    </location>
</feature>
<evidence type="ECO:0000256" key="12">
    <source>
        <dbReference type="SAM" id="SignalP"/>
    </source>
</evidence>
<evidence type="ECO:0000256" key="3">
    <source>
        <dbReference type="ARBA" id="ARBA00022801"/>
    </source>
</evidence>
<feature type="domain" description="Peptidase S11 D-alanyl-D-alanine carboxypeptidase A N-terminal" evidence="13">
    <location>
        <begin position="43"/>
        <end position="273"/>
    </location>
</feature>
<keyword evidence="14" id="KW-0121">Carboxypeptidase</keyword>
<reference evidence="14" key="1">
    <citation type="submission" date="2020-10" db="EMBL/GenBank/DDBJ databases">
        <authorList>
            <person name="Gilroy R."/>
        </authorList>
    </citation>
    <scope>NUCLEOTIDE SEQUENCE</scope>
    <source>
        <strain evidence="14">ChiHcec3-11533</strain>
    </source>
</reference>
<evidence type="ECO:0000256" key="4">
    <source>
        <dbReference type="ARBA" id="ARBA00022960"/>
    </source>
</evidence>
<feature type="compositionally biased region" description="Basic and acidic residues" evidence="10">
    <location>
        <begin position="474"/>
        <end position="491"/>
    </location>
</feature>
<keyword evidence="11" id="KW-1133">Transmembrane helix</keyword>
<comment type="caution">
    <text evidence="14">The sequence shown here is derived from an EMBL/GenBank/DDBJ whole genome shotgun (WGS) entry which is preliminary data.</text>
</comment>
<gene>
    <name evidence="14" type="ORF">IAB02_07735</name>
</gene>
<feature type="active site" description="Acyl-ester intermediate" evidence="7">
    <location>
        <position position="73"/>
    </location>
</feature>
<dbReference type="GO" id="GO:0071555">
    <property type="term" value="P:cell wall organization"/>
    <property type="evidence" value="ECO:0007669"/>
    <property type="project" value="UniProtKB-KW"/>
</dbReference>
<evidence type="ECO:0000256" key="2">
    <source>
        <dbReference type="ARBA" id="ARBA00022729"/>
    </source>
</evidence>
<keyword evidence="11" id="KW-0472">Membrane</keyword>
<dbReference type="PANTHER" id="PTHR21581">
    <property type="entry name" value="D-ALANYL-D-ALANINE CARBOXYPEPTIDASE"/>
    <property type="match status" value="1"/>
</dbReference>
<dbReference type="AlphaFoldDB" id="A0A9D1LD49"/>
<evidence type="ECO:0000259" key="13">
    <source>
        <dbReference type="Pfam" id="PF00768"/>
    </source>
</evidence>
<keyword evidence="6" id="KW-0961">Cell wall biogenesis/degradation</keyword>
<feature type="region of interest" description="Disordered" evidence="10">
    <location>
        <begin position="474"/>
        <end position="540"/>
    </location>
</feature>
<feature type="signal peptide" evidence="12">
    <location>
        <begin position="1"/>
        <end position="25"/>
    </location>
</feature>
<evidence type="ECO:0000256" key="10">
    <source>
        <dbReference type="SAM" id="MobiDB-lite"/>
    </source>
</evidence>
<accession>A0A9D1LD49</accession>
<dbReference type="GO" id="GO:0009002">
    <property type="term" value="F:serine-type D-Ala-D-Ala carboxypeptidase activity"/>
    <property type="evidence" value="ECO:0007669"/>
    <property type="project" value="InterPro"/>
</dbReference>
<evidence type="ECO:0000313" key="14">
    <source>
        <dbReference type="EMBL" id="HIU34436.1"/>
    </source>
</evidence>
<dbReference type="Pfam" id="PF00768">
    <property type="entry name" value="Peptidase_S11"/>
    <property type="match status" value="1"/>
</dbReference>
<organism evidence="14 15">
    <name type="scientific">Candidatus Pullichristensenella excrementigallinarum</name>
    <dbReference type="NCBI Taxonomy" id="2840907"/>
    <lineage>
        <taxon>Bacteria</taxon>
        <taxon>Bacillati</taxon>
        <taxon>Bacillota</taxon>
        <taxon>Clostridia</taxon>
        <taxon>Candidatus Pullichristensenella</taxon>
    </lineage>
</organism>
<keyword evidence="14" id="KW-0645">Protease</keyword>
<dbReference type="Proteomes" id="UP000824072">
    <property type="component" value="Unassembled WGS sequence"/>
</dbReference>
<keyword evidence="5" id="KW-0573">Peptidoglycan synthesis</keyword>
<name>A0A9D1LD49_9FIRM</name>
<dbReference type="EMBL" id="DVMU01000177">
    <property type="protein sequence ID" value="HIU34436.1"/>
    <property type="molecule type" value="Genomic_DNA"/>
</dbReference>
<sequence>MRHRIFPLLLALLLVLAIFSPIAGAVSPDDWNSETPENLQEGHLYSQTAVMIDAQSGEILFDKDSKVRMYPASTTKIMVLLLALESGKSMDEIVTIPREANDVPSDSSFVPVLPGEEMTWQDLLMGFMINSGNDAGNAIAVLVSGSIDAFVTRMNQRADELGCKGTHFANAHGYHDENHYSTAYDMALIAQEAMRNEEFRRIVSTTEYTMAATSRRAELKLTTHNILANPASEYYYEGCIGIKTGVHSKAGNCFVGAATRNGVTLITVTMNASNSNRRFLDNIRLFDYGFTCYDLYSLSELFDLSGQDVHTTEISNAAKDDPQKGLLGLRLTQVSDPDFARYIPKEGEARIKALADFAARTSVNLREGLAAPITEGEIVGTVSYVGAEGDEVTAMLAAQRSMEAQPETMTLYDILPFLEPIRPFLESGAFVYVILAVIVIVIALIFLRVRHAAKRHRRRQEIYDLKRREYHRQQVEKRRREAALRARREGNARVPARRSPSAPAKSPRPGNNSTSAARRPAQNAKRPQNRRPGGRNIRYD</sequence>
<protein>
    <submittedName>
        <fullName evidence="14">D-alanyl-D-alanine carboxypeptidase</fullName>
    </submittedName>
</protein>
<keyword evidence="11" id="KW-0812">Transmembrane</keyword>
<dbReference type="GO" id="GO:0008360">
    <property type="term" value="P:regulation of cell shape"/>
    <property type="evidence" value="ECO:0007669"/>
    <property type="project" value="UniProtKB-KW"/>
</dbReference>
<evidence type="ECO:0000256" key="7">
    <source>
        <dbReference type="PIRSR" id="PIRSR618044-1"/>
    </source>
</evidence>
<feature type="transmembrane region" description="Helical" evidence="11">
    <location>
        <begin position="429"/>
        <end position="449"/>
    </location>
</feature>